<reference evidence="2" key="2">
    <citation type="submission" date="2016-06" db="UniProtKB">
        <authorList>
            <consortium name="WormBaseParasite"/>
        </authorList>
    </citation>
    <scope>IDENTIFICATION</scope>
</reference>
<dbReference type="InterPro" id="IPR000884">
    <property type="entry name" value="TSP1_rpt"/>
</dbReference>
<protein>
    <submittedName>
        <fullName evidence="2">NTR domain-containing protein</fullName>
    </submittedName>
</protein>
<dbReference type="Gene3D" id="2.20.100.10">
    <property type="entry name" value="Thrombospondin type-1 (TSP1) repeat"/>
    <property type="match status" value="1"/>
</dbReference>
<evidence type="ECO:0000313" key="2">
    <source>
        <dbReference type="WBParaSite" id="GPLIN_000023500"/>
    </source>
</evidence>
<organism evidence="1 2">
    <name type="scientific">Globodera pallida</name>
    <name type="common">Potato cyst nematode worm</name>
    <name type="synonym">Heterodera pallida</name>
    <dbReference type="NCBI Taxonomy" id="36090"/>
    <lineage>
        <taxon>Eukaryota</taxon>
        <taxon>Metazoa</taxon>
        <taxon>Ecdysozoa</taxon>
        <taxon>Nematoda</taxon>
        <taxon>Chromadorea</taxon>
        <taxon>Rhabditida</taxon>
        <taxon>Tylenchina</taxon>
        <taxon>Tylenchomorpha</taxon>
        <taxon>Tylenchoidea</taxon>
        <taxon>Heteroderidae</taxon>
        <taxon>Heteroderinae</taxon>
        <taxon>Globodera</taxon>
    </lineage>
</organism>
<dbReference type="InterPro" id="IPR036383">
    <property type="entry name" value="TSP1_rpt_sf"/>
</dbReference>
<proteinExistence type="predicted"/>
<evidence type="ECO:0000313" key="1">
    <source>
        <dbReference type="Proteomes" id="UP000050741"/>
    </source>
</evidence>
<accession>A0A183BI06</accession>
<sequence>MPAITVRVYQQAILKPPLHEKQRVVLNIEKLDMPCKDACASFLELKYKKDKIATGARLCCGNPGTIYADIGTDVLVILRSESKLDSKFKGFELTYKSGKFLEGKTTEEPPTTTVEEGIWSKWGGWSGCSASCGACGQRRRVRTCFTEKCKGEPLQVERCSFGVCRLTKHRTNRCQGRLVMPCDLLESLEFGTVIKYDGIRQAENGMEKCIKMLRFSYNCPTALLTISMDWQQTKSAGNHHKSNGNVDEGEYHRECCPGFTPSEGQCVLKGR</sequence>
<dbReference type="WBParaSite" id="GPLIN_000023500">
    <property type="protein sequence ID" value="GPLIN_000023500"/>
    <property type="gene ID" value="GPLIN_000023500"/>
</dbReference>
<keyword evidence="1" id="KW-1185">Reference proteome</keyword>
<dbReference type="SUPFAM" id="SSF82895">
    <property type="entry name" value="TSP-1 type 1 repeat"/>
    <property type="match status" value="1"/>
</dbReference>
<dbReference type="Proteomes" id="UP000050741">
    <property type="component" value="Unassembled WGS sequence"/>
</dbReference>
<name>A0A183BI06_GLOPA</name>
<dbReference type="SMART" id="SM00209">
    <property type="entry name" value="TSP1"/>
    <property type="match status" value="1"/>
</dbReference>
<reference evidence="1" key="1">
    <citation type="submission" date="2014-05" db="EMBL/GenBank/DDBJ databases">
        <title>The genome and life-stage specific transcriptomes of Globodera pallida elucidate key aspects of plant parasitism by a cyst nematode.</title>
        <authorList>
            <person name="Cotton J.A."/>
            <person name="Lilley C.J."/>
            <person name="Jones L.M."/>
            <person name="Kikuchi T."/>
            <person name="Reid A.J."/>
            <person name="Thorpe P."/>
            <person name="Tsai I.J."/>
            <person name="Beasley H."/>
            <person name="Blok V."/>
            <person name="Cock P.J.A."/>
            <person name="Van den Akker S.E."/>
            <person name="Holroyd N."/>
            <person name="Hunt M."/>
            <person name="Mantelin S."/>
            <person name="Naghra H."/>
            <person name="Pain A."/>
            <person name="Palomares-Rius J.E."/>
            <person name="Zarowiecki M."/>
            <person name="Berriman M."/>
            <person name="Jones J.T."/>
            <person name="Urwin P.E."/>
        </authorList>
    </citation>
    <scope>NUCLEOTIDE SEQUENCE [LARGE SCALE GENOMIC DNA]</scope>
    <source>
        <strain evidence="1">Lindley</strain>
    </source>
</reference>
<dbReference type="AlphaFoldDB" id="A0A183BI06"/>
<dbReference type="PROSITE" id="PS50092">
    <property type="entry name" value="TSP1"/>
    <property type="match status" value="1"/>
</dbReference>